<dbReference type="EMBL" id="VSWC01000027">
    <property type="protein sequence ID" value="KAA1110051.1"/>
    <property type="molecule type" value="Genomic_DNA"/>
</dbReference>
<comment type="caution">
    <text evidence="1">The sequence shown here is derived from an EMBL/GenBank/DDBJ whole genome shotgun (WGS) entry which is preliminary data.</text>
</comment>
<evidence type="ECO:0000313" key="1">
    <source>
        <dbReference type="EMBL" id="KAA1110051.1"/>
    </source>
</evidence>
<dbReference type="AlphaFoldDB" id="A0A5B0QA70"/>
<name>A0A5B0QA70_PUCGR</name>
<reference evidence="1 2" key="1">
    <citation type="submission" date="2019-05" db="EMBL/GenBank/DDBJ databases">
        <title>Emergence of the Ug99 lineage of the wheat stem rust pathogen through somatic hybridization.</title>
        <authorList>
            <person name="Li F."/>
            <person name="Upadhyaya N.M."/>
            <person name="Sperschneider J."/>
            <person name="Matny O."/>
            <person name="Nguyen-Phuc H."/>
            <person name="Mago R."/>
            <person name="Raley C."/>
            <person name="Miller M.E."/>
            <person name="Silverstein K.A.T."/>
            <person name="Henningsen E."/>
            <person name="Hirsch C.D."/>
            <person name="Visser B."/>
            <person name="Pretorius Z.A."/>
            <person name="Steffenson B.J."/>
            <person name="Schwessinger B."/>
            <person name="Dodds P.N."/>
            <person name="Figueroa M."/>
        </authorList>
    </citation>
    <scope>NUCLEOTIDE SEQUENCE [LARGE SCALE GENOMIC DNA]</scope>
    <source>
        <strain evidence="1">21-0</strain>
    </source>
</reference>
<dbReference type="Proteomes" id="UP000324748">
    <property type="component" value="Unassembled WGS sequence"/>
</dbReference>
<protein>
    <submittedName>
        <fullName evidence="1">Uncharacterized protein</fullName>
    </submittedName>
</protein>
<evidence type="ECO:0000313" key="2">
    <source>
        <dbReference type="Proteomes" id="UP000324748"/>
    </source>
</evidence>
<gene>
    <name evidence="1" type="ORF">PGT21_008373</name>
</gene>
<accession>A0A5B0QA70</accession>
<sequence length="190" mass="20942">MDQSLISHLVDLVDKLRIALADHLGNRLISTRVYKNVITPSGTGRKMLGALLTKQFILIVPKGVDLIVCCPVLPSKALLTDQPLVIISLEDVLKALLGEPIYDKTDLDGHGHMAVPPYVPPEATCALKKETSFLLPSPDYDAKSSLYLSVGYEKRLRLSCLTGSHPKKLPHHSRSLTSRARKSIELCRKL</sequence>
<organism evidence="1 2">
    <name type="scientific">Puccinia graminis f. sp. tritici</name>
    <dbReference type="NCBI Taxonomy" id="56615"/>
    <lineage>
        <taxon>Eukaryota</taxon>
        <taxon>Fungi</taxon>
        <taxon>Dikarya</taxon>
        <taxon>Basidiomycota</taxon>
        <taxon>Pucciniomycotina</taxon>
        <taxon>Pucciniomycetes</taxon>
        <taxon>Pucciniales</taxon>
        <taxon>Pucciniaceae</taxon>
        <taxon>Puccinia</taxon>
    </lineage>
</organism>
<dbReference type="OrthoDB" id="5353557at2759"/>
<keyword evidence="2" id="KW-1185">Reference proteome</keyword>
<proteinExistence type="predicted"/>